<keyword evidence="4" id="KW-1185">Reference proteome</keyword>
<feature type="transmembrane region" description="Helical" evidence="2">
    <location>
        <begin position="70"/>
        <end position="92"/>
    </location>
</feature>
<dbReference type="OrthoDB" id="9803163at2"/>
<evidence type="ECO:0000313" key="4">
    <source>
        <dbReference type="Proteomes" id="UP000030907"/>
    </source>
</evidence>
<evidence type="ECO:0000256" key="2">
    <source>
        <dbReference type="SAM" id="Phobius"/>
    </source>
</evidence>
<evidence type="ECO:0000256" key="1">
    <source>
        <dbReference type="SAM" id="MobiDB-lite"/>
    </source>
</evidence>
<dbReference type="Proteomes" id="UP000030907">
    <property type="component" value="Chromosome"/>
</dbReference>
<feature type="transmembrane region" description="Helical" evidence="2">
    <location>
        <begin position="177"/>
        <end position="196"/>
    </location>
</feature>
<feature type="transmembrane region" description="Helical" evidence="2">
    <location>
        <begin position="121"/>
        <end position="138"/>
    </location>
</feature>
<keyword evidence="2" id="KW-0812">Transmembrane</keyword>
<organism evidence="3 4">
    <name type="scientific">Sphingopyxis fribergensis</name>
    <dbReference type="NCBI Taxonomy" id="1515612"/>
    <lineage>
        <taxon>Bacteria</taxon>
        <taxon>Pseudomonadati</taxon>
        <taxon>Pseudomonadota</taxon>
        <taxon>Alphaproteobacteria</taxon>
        <taxon>Sphingomonadales</taxon>
        <taxon>Sphingomonadaceae</taxon>
        <taxon>Sphingopyxis</taxon>
    </lineage>
</organism>
<proteinExistence type="predicted"/>
<feature type="transmembrane region" description="Helical" evidence="2">
    <location>
        <begin position="145"/>
        <end position="162"/>
    </location>
</feature>
<dbReference type="AlphaFoldDB" id="A0A0A7PKP0"/>
<keyword evidence="2" id="KW-1133">Transmembrane helix</keyword>
<dbReference type="RefSeq" id="WP_052207955.1">
    <property type="nucleotide sequence ID" value="NZ_CP009122.1"/>
</dbReference>
<feature type="transmembrane region" description="Helical" evidence="2">
    <location>
        <begin position="217"/>
        <end position="236"/>
    </location>
</feature>
<reference evidence="3 4" key="1">
    <citation type="journal article" date="2015" name="Int. J. Syst. Evol. Microbiol.">
        <title>Description of Sphingopyxis fribergensis sp. nov. - a soil bacterium with the ability to degrade styrene and phenylacetic acid.</title>
        <authorList>
            <person name="Oelschlagel M."/>
            <person name="Ruckert C."/>
            <person name="Kalinowski J."/>
            <person name="Schmidt G."/>
            <person name="Schlomann M."/>
            <person name="Tischler D."/>
        </authorList>
    </citation>
    <scope>NUCLEOTIDE SEQUENCE [LARGE SCALE GENOMIC DNA]</scope>
    <source>
        <strain evidence="3 4">Kp5.2</strain>
    </source>
</reference>
<sequence length="281" mass="30114">MQPSASPVPGLNDQAACKQGRGSTDNTPTAARRADGFFIAARVVDLLKPATKQMVARPTDPLSIALSYEILRNGIGVLALAFPIVMLVGGGLDHIQGSLSAYYHFNPSAPTQYGAGTMRDAFVGMLCAIGAFLFFYRGHSLREDIALNCAGIAAVLVAFIPTDWPTVAGASTTIKGTIHWVSATIFFVMIGYVCIFRARDTLFLTHDAGRRIAFHRIYLCFGTLMLVTPAAAAISFKQSGHGTLTIEICGIFVFSAFWLVKGYEIRSSFGMTLDAAFGEAP</sequence>
<gene>
    <name evidence="3" type="ORF">SKP52_07965</name>
</gene>
<feature type="transmembrane region" description="Helical" evidence="2">
    <location>
        <begin position="242"/>
        <end position="260"/>
    </location>
</feature>
<dbReference type="HOGENOM" id="CLU_990095_0_0_5"/>
<feature type="region of interest" description="Disordered" evidence="1">
    <location>
        <begin position="1"/>
        <end position="29"/>
    </location>
</feature>
<protein>
    <submittedName>
        <fullName evidence="3">Putative membrane protein</fullName>
    </submittedName>
</protein>
<evidence type="ECO:0000313" key="3">
    <source>
        <dbReference type="EMBL" id="AJA08512.1"/>
    </source>
</evidence>
<name>A0A0A7PKP0_9SPHN</name>
<dbReference type="KEGG" id="sphk:SKP52_07965"/>
<dbReference type="EMBL" id="CP009122">
    <property type="protein sequence ID" value="AJA08512.1"/>
    <property type="molecule type" value="Genomic_DNA"/>
</dbReference>
<keyword evidence="2" id="KW-0472">Membrane</keyword>
<accession>A0A0A7PKP0</accession>